<dbReference type="InterPro" id="IPR022617">
    <property type="entry name" value="Rad60/SUMO-like_dom"/>
</dbReference>
<dbReference type="SUPFAM" id="SSF54236">
    <property type="entry name" value="Ubiquitin-like"/>
    <property type="match status" value="1"/>
</dbReference>
<evidence type="ECO:0000313" key="2">
    <source>
        <dbReference type="EMBL" id="PRP83824.1"/>
    </source>
</evidence>
<protein>
    <recommendedName>
        <fullName evidence="1">Ubiquitin-like domain-containing protein</fullName>
    </recommendedName>
</protein>
<dbReference type="EMBL" id="MDYQ01000075">
    <property type="protein sequence ID" value="PRP83824.1"/>
    <property type="molecule type" value="Genomic_DNA"/>
</dbReference>
<proteinExistence type="predicted"/>
<dbReference type="InterPro" id="IPR000626">
    <property type="entry name" value="Ubiquitin-like_dom"/>
</dbReference>
<dbReference type="PROSITE" id="PS50053">
    <property type="entry name" value="UBIQUITIN_2"/>
    <property type="match status" value="1"/>
</dbReference>
<dbReference type="FunFam" id="3.10.20.90:FF:000202">
    <property type="entry name" value="Small ubiquitin-related modifier I"/>
    <property type="match status" value="1"/>
</dbReference>
<dbReference type="FunCoup" id="A0A2P6NIQ3">
    <property type="interactions" value="966"/>
</dbReference>
<name>A0A2P6NIQ3_9EUKA</name>
<dbReference type="SMART" id="SM00213">
    <property type="entry name" value="UBQ"/>
    <property type="match status" value="1"/>
</dbReference>
<gene>
    <name evidence="2" type="ORF">PROFUN_08939</name>
</gene>
<dbReference type="Gene3D" id="3.10.20.90">
    <property type="entry name" value="Phosphatidylinositol 3-kinase Catalytic Subunit, Chain A, domain 1"/>
    <property type="match status" value="1"/>
</dbReference>
<dbReference type="Proteomes" id="UP000241769">
    <property type="component" value="Unassembled WGS sequence"/>
</dbReference>
<sequence length="95" mass="10834">MSDEQSQQPSQTEVDPNTINLRVVSQDGSEVYFKIKKQTALRKLMDAYTQRQGIDQNSIRFLYDGQRITPDQTPKDLEMEDNDIIDAVLAQTGGR</sequence>
<dbReference type="AlphaFoldDB" id="A0A2P6NIQ3"/>
<evidence type="ECO:0000259" key="1">
    <source>
        <dbReference type="PROSITE" id="PS50053"/>
    </source>
</evidence>
<dbReference type="OrthoDB" id="442921at2759"/>
<reference evidence="2 3" key="1">
    <citation type="journal article" date="2018" name="Genome Biol. Evol.">
        <title>Multiple Roots of Fruiting Body Formation in Amoebozoa.</title>
        <authorList>
            <person name="Hillmann F."/>
            <person name="Forbes G."/>
            <person name="Novohradska S."/>
            <person name="Ferling I."/>
            <person name="Riege K."/>
            <person name="Groth M."/>
            <person name="Westermann M."/>
            <person name="Marz M."/>
            <person name="Spaller T."/>
            <person name="Winckler T."/>
            <person name="Schaap P."/>
            <person name="Glockner G."/>
        </authorList>
    </citation>
    <scope>NUCLEOTIDE SEQUENCE [LARGE SCALE GENOMIC DNA]</scope>
    <source>
        <strain evidence="2 3">Jena</strain>
    </source>
</reference>
<evidence type="ECO:0000313" key="3">
    <source>
        <dbReference type="Proteomes" id="UP000241769"/>
    </source>
</evidence>
<dbReference type="Pfam" id="PF11976">
    <property type="entry name" value="Rad60-SLD"/>
    <property type="match status" value="1"/>
</dbReference>
<dbReference type="STRING" id="1890364.A0A2P6NIQ3"/>
<comment type="caution">
    <text evidence="2">The sequence shown here is derived from an EMBL/GenBank/DDBJ whole genome shotgun (WGS) entry which is preliminary data.</text>
</comment>
<organism evidence="2 3">
    <name type="scientific">Planoprotostelium fungivorum</name>
    <dbReference type="NCBI Taxonomy" id="1890364"/>
    <lineage>
        <taxon>Eukaryota</taxon>
        <taxon>Amoebozoa</taxon>
        <taxon>Evosea</taxon>
        <taxon>Variosea</taxon>
        <taxon>Cavosteliida</taxon>
        <taxon>Cavosteliaceae</taxon>
        <taxon>Planoprotostelium</taxon>
    </lineage>
</organism>
<dbReference type="InterPro" id="IPR029071">
    <property type="entry name" value="Ubiquitin-like_domsf"/>
</dbReference>
<dbReference type="InParanoid" id="A0A2P6NIQ3"/>
<keyword evidence="3" id="KW-1185">Reference proteome</keyword>
<feature type="domain" description="Ubiquitin-like" evidence="1">
    <location>
        <begin position="17"/>
        <end position="94"/>
    </location>
</feature>
<accession>A0A2P6NIQ3</accession>
<dbReference type="CDD" id="cd16116">
    <property type="entry name" value="Ubl_Smt3_like"/>
    <property type="match status" value="1"/>
</dbReference>
<dbReference type="PANTHER" id="PTHR10562">
    <property type="entry name" value="SMALL UBIQUITIN-RELATED MODIFIER"/>
    <property type="match status" value="1"/>
</dbReference>